<evidence type="ECO:0000313" key="2">
    <source>
        <dbReference type="Proteomes" id="UP001194632"/>
    </source>
</evidence>
<protein>
    <recommendedName>
        <fullName evidence="3">DUF3168 domain-containing protein</fullName>
    </recommendedName>
</protein>
<proteinExistence type="predicted"/>
<comment type="caution">
    <text evidence="1">The sequence shown here is derived from an EMBL/GenBank/DDBJ whole genome shotgun (WGS) entry which is preliminary data.</text>
</comment>
<gene>
    <name evidence="1" type="ORF">ITQ90_05440</name>
</gene>
<sequence>MQDIYDYYFRLSKKLGYDTYDYLPAEDKKVEYPFVYIGNTQEVPNQTKTNLTGSVALSIDCWGTPKQRLIISEMVERFFNASIGRVHTENYLFYGNAQQQSKQIQLDTSVPNSTLVRGMITIELQIL</sequence>
<name>A0AB73HFW1_PEDPE</name>
<evidence type="ECO:0000313" key="1">
    <source>
        <dbReference type="EMBL" id="MBF7114929.1"/>
    </source>
</evidence>
<dbReference type="Proteomes" id="UP001194632">
    <property type="component" value="Unassembled WGS sequence"/>
</dbReference>
<accession>A0AB73HFW1</accession>
<organism evidence="1 2">
    <name type="scientific">Pediococcus pentosaceus</name>
    <dbReference type="NCBI Taxonomy" id="1255"/>
    <lineage>
        <taxon>Bacteria</taxon>
        <taxon>Bacillati</taxon>
        <taxon>Bacillota</taxon>
        <taxon>Bacilli</taxon>
        <taxon>Lactobacillales</taxon>
        <taxon>Lactobacillaceae</taxon>
        <taxon>Pediococcus</taxon>
    </lineage>
</organism>
<dbReference type="RefSeq" id="WP_195749608.1">
    <property type="nucleotide sequence ID" value="NZ_JADOFP010000004.1"/>
</dbReference>
<dbReference type="InterPro" id="IPR053745">
    <property type="entry name" value="Viral_Tail_Comp_sf"/>
</dbReference>
<dbReference type="EMBL" id="JADOFP010000004">
    <property type="protein sequence ID" value="MBF7114929.1"/>
    <property type="molecule type" value="Genomic_DNA"/>
</dbReference>
<dbReference type="AlphaFoldDB" id="A0AB73HFW1"/>
<reference evidence="1" key="1">
    <citation type="submission" date="2020-11" db="EMBL/GenBank/DDBJ databases">
        <title>Antibiotic susceptibility profiles of Pediococcus pentosaceus from various origins and their implications for the safety assessment of strains with food-technology applications.</title>
        <authorList>
            <person name="Shani N."/>
            <person name="Oberhaensli S."/>
            <person name="Arias E."/>
        </authorList>
    </citation>
    <scope>NUCLEOTIDE SEQUENCE</scope>
    <source>
        <strain evidence="1">FAM 24207</strain>
    </source>
</reference>
<evidence type="ECO:0008006" key="3">
    <source>
        <dbReference type="Google" id="ProtNLM"/>
    </source>
</evidence>
<dbReference type="Gene3D" id="3.30.2000.30">
    <property type="match status" value="1"/>
</dbReference>